<accession>A0A6C0G6M1</accession>
<keyword evidence="3" id="KW-1185">Reference proteome</keyword>
<dbReference type="Gene3D" id="2.115.10.10">
    <property type="entry name" value="Tachylectin 2"/>
    <property type="match status" value="1"/>
</dbReference>
<dbReference type="InterPro" id="IPR036439">
    <property type="entry name" value="Dockerin_dom_sf"/>
</dbReference>
<evidence type="ECO:0000313" key="3">
    <source>
        <dbReference type="Proteomes" id="UP000476064"/>
    </source>
</evidence>
<dbReference type="GO" id="GO:0000272">
    <property type="term" value="P:polysaccharide catabolic process"/>
    <property type="evidence" value="ECO:0007669"/>
    <property type="project" value="InterPro"/>
</dbReference>
<dbReference type="Gene3D" id="1.10.1330.10">
    <property type="entry name" value="Dockerin domain"/>
    <property type="match status" value="1"/>
</dbReference>
<gene>
    <name evidence="2" type="ORF">GXP70_16465</name>
</gene>
<evidence type="ECO:0008006" key="4">
    <source>
        <dbReference type="Google" id="ProtNLM"/>
    </source>
</evidence>
<proteinExistence type="predicted"/>
<protein>
    <recommendedName>
        <fullName evidence="4">Dockerin domain-containing protein</fullName>
    </recommendedName>
</protein>
<feature type="compositionally biased region" description="Pro residues" evidence="1">
    <location>
        <begin position="581"/>
        <end position="595"/>
    </location>
</feature>
<dbReference type="Proteomes" id="UP000476064">
    <property type="component" value="Chromosome"/>
</dbReference>
<dbReference type="KEGG" id="plyc:GXP70_16465"/>
<dbReference type="SUPFAM" id="SSF63446">
    <property type="entry name" value="Type I dockerin domain"/>
    <property type="match status" value="1"/>
</dbReference>
<dbReference type="EMBL" id="CP048209">
    <property type="protein sequence ID" value="QHT61395.1"/>
    <property type="molecule type" value="Genomic_DNA"/>
</dbReference>
<dbReference type="RefSeq" id="WP_162357834.1">
    <property type="nucleotide sequence ID" value="NZ_CP048209.1"/>
</dbReference>
<evidence type="ECO:0000256" key="1">
    <source>
        <dbReference type="SAM" id="MobiDB-lite"/>
    </source>
</evidence>
<organism evidence="2 3">
    <name type="scientific">Paenibacillus lycopersici</name>
    <dbReference type="NCBI Taxonomy" id="2704462"/>
    <lineage>
        <taxon>Bacteria</taxon>
        <taxon>Bacillati</taxon>
        <taxon>Bacillota</taxon>
        <taxon>Bacilli</taxon>
        <taxon>Bacillales</taxon>
        <taxon>Paenibacillaceae</taxon>
        <taxon>Paenibacillus</taxon>
    </lineage>
</organism>
<evidence type="ECO:0000313" key="2">
    <source>
        <dbReference type="EMBL" id="QHT61395.1"/>
    </source>
</evidence>
<feature type="region of interest" description="Disordered" evidence="1">
    <location>
        <begin position="567"/>
        <end position="632"/>
    </location>
</feature>
<dbReference type="SUPFAM" id="SSF69304">
    <property type="entry name" value="Tricorn protease N-terminal domain"/>
    <property type="match status" value="1"/>
</dbReference>
<name>A0A6C0G6M1_9BACL</name>
<sequence>MDIFDKWFIRPQLNRHVRRQACLLAALLLFLLGLTFLQASPAAAAVSVPKLAGVAPAANALVPDSFLVTLTVNSSVPVKEVTASVGGLAAVSLTKQTAACGSSCEYRGMLDISSLPWGAFSLQLSAVDVDGTASAPFSLALKHNNPPKLQPASPLPFDVADPNLAVSLLCSDDDPDGCSAVKMSINGTLLAQGTASIDQTIAADKWLGQQATVQLNATDASGLTLNQSFPIYVEASDKLTVVAHEQGLVLDSDANRTLIWNAYDHRLRIHHRDTDAWETLPLLVPEKTDLNVHLTPDGAMGGALDASSQGLPDGYYQRGLDPYGTYVNFEWQNGALEPLDAADIRVNGRYAVYRAPGSGLRELFITDTLTGSEQFVGFTDSYDYALDEDGTVVYANGGQLFRYANGAAEQVTQDGSYAYSAPVMDGDTLLYARTNRSTNASELVLRRTGGETVLPGATVVPGDYMTAGGWTAYTVMTAEGQKQLWLRSPEGEDERLTPTSTSGSRLIAVSPAGDAAFTFDGSIYLSRSDAAGRQPAEQIVSDKATMFWRDGWQAYLGTVWYEVTGTAVDPGTGSGEDPDPGQNPDPGDNPDPGQNPDPEDNPDPGQNPDPGEHPDPGGNPDPGPSADIDGNGVINMKDAIAFLRAFGTKQGELHYDPKADYDGDGAIDIQDAFGFAKLFMISLKP</sequence>
<reference evidence="2 3" key="1">
    <citation type="submission" date="2020-01" db="EMBL/GenBank/DDBJ databases">
        <title>Paenibacillus sp. nov., isolated from tomato rhizosphere.</title>
        <authorList>
            <person name="Weon H.-Y."/>
            <person name="Lee S.A."/>
        </authorList>
    </citation>
    <scope>NUCLEOTIDE SEQUENCE [LARGE SCALE GENOMIC DNA]</scope>
    <source>
        <strain evidence="2 3">12200R-189</strain>
    </source>
</reference>
<dbReference type="AlphaFoldDB" id="A0A6C0G6M1"/>